<dbReference type="SUPFAM" id="SSF56801">
    <property type="entry name" value="Acetyl-CoA synthetase-like"/>
    <property type="match status" value="1"/>
</dbReference>
<gene>
    <name evidence="3" type="ORF">BZL30_2743</name>
</gene>
<dbReference type="Pfam" id="PF00501">
    <property type="entry name" value="AMP-binding"/>
    <property type="match status" value="1"/>
</dbReference>
<dbReference type="EMBL" id="MVBM01000002">
    <property type="protein sequence ID" value="OOK78751.1"/>
    <property type="molecule type" value="Genomic_DNA"/>
</dbReference>
<dbReference type="Proteomes" id="UP000189229">
    <property type="component" value="Unassembled WGS sequence"/>
</dbReference>
<name>A0A1V3XJU7_MYCKA</name>
<dbReference type="GO" id="GO:0070566">
    <property type="term" value="F:adenylyltransferase activity"/>
    <property type="evidence" value="ECO:0007669"/>
    <property type="project" value="TreeGrafter"/>
</dbReference>
<reference evidence="3 4" key="1">
    <citation type="submission" date="2017-02" db="EMBL/GenBank/DDBJ databases">
        <title>Complete genome sequences of Mycobacterium kansasii strains isolated from rhesus macaques.</title>
        <authorList>
            <person name="Panda A."/>
            <person name="Nagaraj S."/>
            <person name="Zhao X."/>
            <person name="Tettelin H."/>
            <person name="Detolla L.J."/>
        </authorList>
    </citation>
    <scope>NUCLEOTIDE SEQUENCE [LARGE SCALE GENOMIC DNA]</scope>
    <source>
        <strain evidence="3 4">11-3813</strain>
    </source>
</reference>
<dbReference type="InterPro" id="IPR042099">
    <property type="entry name" value="ANL_N_sf"/>
</dbReference>
<organism evidence="3 4">
    <name type="scientific">Mycobacterium kansasii</name>
    <dbReference type="NCBI Taxonomy" id="1768"/>
    <lineage>
        <taxon>Bacteria</taxon>
        <taxon>Bacillati</taxon>
        <taxon>Actinomycetota</taxon>
        <taxon>Actinomycetes</taxon>
        <taxon>Mycobacteriales</taxon>
        <taxon>Mycobacteriaceae</taxon>
        <taxon>Mycobacterium</taxon>
    </lineage>
</organism>
<dbReference type="InterPro" id="IPR000873">
    <property type="entry name" value="AMP-dep_synth/lig_dom"/>
</dbReference>
<dbReference type="Gene3D" id="3.40.50.12780">
    <property type="entry name" value="N-terminal domain of ligase-like"/>
    <property type="match status" value="1"/>
</dbReference>
<dbReference type="GO" id="GO:0006633">
    <property type="term" value="P:fatty acid biosynthetic process"/>
    <property type="evidence" value="ECO:0007669"/>
    <property type="project" value="TreeGrafter"/>
</dbReference>
<evidence type="ECO:0000313" key="4">
    <source>
        <dbReference type="Proteomes" id="UP000189229"/>
    </source>
</evidence>
<sequence length="92" mass="10223">MDVLVRNAERYADKVAFDYCRYLPGGEEHSRLTYRELDIKARAIAAVLQQHGLAGERVLVLCPSGLDFLAGFFGCVYAGPPPCRCIRRFATG</sequence>
<evidence type="ECO:0000259" key="2">
    <source>
        <dbReference type="Pfam" id="PF00501"/>
    </source>
</evidence>
<feature type="domain" description="AMP-dependent synthetase/ligase" evidence="2">
    <location>
        <begin position="6"/>
        <end position="79"/>
    </location>
</feature>
<proteinExistence type="inferred from homology"/>
<comment type="similarity">
    <text evidence="1">Belongs to the ATP-dependent AMP-binding enzyme family.</text>
</comment>
<dbReference type="GO" id="GO:0005886">
    <property type="term" value="C:plasma membrane"/>
    <property type="evidence" value="ECO:0007669"/>
    <property type="project" value="TreeGrafter"/>
</dbReference>
<dbReference type="PANTHER" id="PTHR22754">
    <property type="entry name" value="DISCO-INTERACTING PROTEIN 2 DIP2 -RELATED"/>
    <property type="match status" value="1"/>
</dbReference>
<protein>
    <submittedName>
        <fullName evidence="3">AMP-binding enzyme family protein</fullName>
    </submittedName>
</protein>
<accession>A0A1V3XJU7</accession>
<evidence type="ECO:0000313" key="3">
    <source>
        <dbReference type="EMBL" id="OOK78751.1"/>
    </source>
</evidence>
<dbReference type="PANTHER" id="PTHR22754:SF32">
    <property type="entry name" value="DISCO-INTERACTING PROTEIN 2"/>
    <property type="match status" value="1"/>
</dbReference>
<dbReference type="AlphaFoldDB" id="A0A1V3XJU7"/>
<evidence type="ECO:0000256" key="1">
    <source>
        <dbReference type="ARBA" id="ARBA00006432"/>
    </source>
</evidence>
<comment type="caution">
    <text evidence="3">The sequence shown here is derived from an EMBL/GenBank/DDBJ whole genome shotgun (WGS) entry which is preliminary data.</text>
</comment>